<protein>
    <submittedName>
        <fullName evidence="2">Uncharacterized protein</fullName>
    </submittedName>
</protein>
<proteinExistence type="predicted"/>
<gene>
    <name evidence="2" type="ORF">BWY73_01069</name>
</gene>
<reference evidence="2" key="1">
    <citation type="submission" date="2017-02" db="EMBL/GenBank/DDBJ databases">
        <title>Delving into the versatile metabolic prowess of the omnipresent phylum Bacteroidetes.</title>
        <authorList>
            <person name="Nobu M.K."/>
            <person name="Mei R."/>
            <person name="Narihiro T."/>
            <person name="Kuroda K."/>
            <person name="Liu W.-T."/>
        </authorList>
    </citation>
    <scope>NUCLEOTIDE SEQUENCE</scope>
    <source>
        <strain evidence="2">ADurb.Bin417</strain>
    </source>
</reference>
<dbReference type="AlphaFoldDB" id="A0A1V5ME30"/>
<comment type="caution">
    <text evidence="2">The sequence shown here is derived from an EMBL/GenBank/DDBJ whole genome shotgun (WGS) entry which is preliminary data.</text>
</comment>
<feature type="compositionally biased region" description="Basic and acidic residues" evidence="1">
    <location>
        <begin position="349"/>
        <end position="365"/>
    </location>
</feature>
<sequence length="385" mass="39457">MLEAPEGGHQLEALVGRLLHLGVAPDEAVFLGLDQGPAAEAAAGADGVDDLHAQPLHQVQGEVGMLRLQVGVGPPAGNRFPVDPGQDGQQGVAQDRAALDRAGQPVAVVGQVVQFQAAPGDRGGRELLLEAAGAHQVVPEIIKGPVDPGPFFGAAVADQQFHHPLLAVHVGIGFLRVVEAGGEVGDGPGPGFGQGGARGQTDQVDQEVGAAGHLDVEVMTDRRRDGQRETEPLPVGPGRDRENLAVLVALLVVVVIEVGQGEGEAGRLVGRTLRVAADPGAEGVVAFLEPVNPGGDGAAEADGPVGPHVAEVRPLVVVDGAPEVVAVAEVEVAVPEQVARVIGPGRAGGQEKGEEKEAEDSFHETPRRKRRPAAGKFPDAWKPDG</sequence>
<name>A0A1V5ME30_UNCT6</name>
<evidence type="ECO:0000313" key="2">
    <source>
        <dbReference type="EMBL" id="OPZ91507.1"/>
    </source>
</evidence>
<dbReference type="EMBL" id="MWAK01000169">
    <property type="protein sequence ID" value="OPZ91507.1"/>
    <property type="molecule type" value="Genomic_DNA"/>
</dbReference>
<accession>A0A1V5ME30</accession>
<feature type="region of interest" description="Disordered" evidence="1">
    <location>
        <begin position="342"/>
        <end position="385"/>
    </location>
</feature>
<dbReference type="Proteomes" id="UP000485484">
    <property type="component" value="Unassembled WGS sequence"/>
</dbReference>
<organism evidence="2">
    <name type="scientific">candidate division TA06 bacterium ADurb.Bin417</name>
    <dbReference type="NCBI Taxonomy" id="1852828"/>
    <lineage>
        <taxon>Bacteria</taxon>
        <taxon>Bacteria division TA06</taxon>
    </lineage>
</organism>
<evidence type="ECO:0000256" key="1">
    <source>
        <dbReference type="SAM" id="MobiDB-lite"/>
    </source>
</evidence>